<dbReference type="PATRIC" id="fig|1006006.8.peg.662"/>
<dbReference type="AlphaFoldDB" id="F4G1F3"/>
<organism evidence="1 2">
    <name type="scientific">Metallosphaera cuprina (strain Ar-4)</name>
    <dbReference type="NCBI Taxonomy" id="1006006"/>
    <lineage>
        <taxon>Archaea</taxon>
        <taxon>Thermoproteota</taxon>
        <taxon>Thermoprotei</taxon>
        <taxon>Sulfolobales</taxon>
        <taxon>Sulfolobaceae</taxon>
        <taxon>Metallosphaera</taxon>
    </lineage>
</organism>
<dbReference type="GeneID" id="10492852"/>
<name>F4G1F3_METCR</name>
<accession>F4G1F3</accession>
<dbReference type="KEGG" id="mcn:Mcup_0661"/>
<reference evidence="1 2" key="1">
    <citation type="journal article" date="2011" name="J. Bacteriol.">
        <title>Complete genome sequence of Metallosphaera cuprina, a metal sulfide-oxidizing archaeon from a hot spring.</title>
        <authorList>
            <person name="Liu L.J."/>
            <person name="You X.Y."/>
            <person name="Zheng H."/>
            <person name="Wang S."/>
            <person name="Jiang C.Y."/>
            <person name="Liu S.J."/>
        </authorList>
    </citation>
    <scope>NUCLEOTIDE SEQUENCE [LARGE SCALE GENOMIC DNA]</scope>
    <source>
        <strain evidence="1 2">Ar-4</strain>
    </source>
</reference>
<evidence type="ECO:0000313" key="1">
    <source>
        <dbReference type="EMBL" id="AEB94766.1"/>
    </source>
</evidence>
<dbReference type="STRING" id="1006006.Mcup_0661"/>
<dbReference type="Proteomes" id="UP000007812">
    <property type="component" value="Chromosome"/>
</dbReference>
<keyword evidence="2" id="KW-1185">Reference proteome</keyword>
<protein>
    <submittedName>
        <fullName evidence="1">Uncharacterized protein</fullName>
    </submittedName>
</protein>
<proteinExistence type="predicted"/>
<evidence type="ECO:0000313" key="2">
    <source>
        <dbReference type="Proteomes" id="UP000007812"/>
    </source>
</evidence>
<gene>
    <name evidence="1" type="ordered locus">Mcup_0661</name>
</gene>
<dbReference type="RefSeq" id="WP_013737264.1">
    <property type="nucleotide sequence ID" value="NC_015435.1"/>
</dbReference>
<dbReference type="EMBL" id="CP002656">
    <property type="protein sequence ID" value="AEB94766.1"/>
    <property type="molecule type" value="Genomic_DNA"/>
</dbReference>
<dbReference type="eggNOG" id="arCOG07291">
    <property type="taxonomic scope" value="Archaea"/>
</dbReference>
<dbReference type="HOGENOM" id="CLU_2217100_0_0_2"/>
<sequence length="113" mass="13270">MKGRQVGLLNDKDIVLQAVDAVGKWDVMLAGIKNDEILIVSKRECPSHLTIDGNTLTIRRYDPDNYIQLLYQDEKVFRDYKIFYFVKTYMRKILDLLAYLEVSRLSMDFKTSE</sequence>